<feature type="region of interest" description="Disordered" evidence="1">
    <location>
        <begin position="1"/>
        <end position="47"/>
    </location>
</feature>
<gene>
    <name evidence="2" type="ORF">SAMN05216236_10450</name>
</gene>
<name>A0A1I6ZDP1_9RHOB</name>
<dbReference type="EMBL" id="FPAW01000004">
    <property type="protein sequence ID" value="SFT60820.1"/>
    <property type="molecule type" value="Genomic_DNA"/>
</dbReference>
<proteinExistence type="predicted"/>
<accession>A0A1I6ZDP1</accession>
<protein>
    <submittedName>
        <fullName evidence="2">Uncharacterized protein</fullName>
    </submittedName>
</protein>
<dbReference type="AlphaFoldDB" id="A0A1I6ZDP1"/>
<feature type="compositionally biased region" description="Basic and acidic residues" evidence="1">
    <location>
        <begin position="37"/>
        <end position="47"/>
    </location>
</feature>
<dbReference type="Proteomes" id="UP000182466">
    <property type="component" value="Unassembled WGS sequence"/>
</dbReference>
<keyword evidence="3" id="KW-1185">Reference proteome</keyword>
<reference evidence="2 3" key="1">
    <citation type="submission" date="2016-10" db="EMBL/GenBank/DDBJ databases">
        <authorList>
            <person name="de Groot N.N."/>
        </authorList>
    </citation>
    <scope>NUCLEOTIDE SEQUENCE [LARGE SCALE GENOMIC DNA]</scope>
    <source>
        <strain evidence="2 3">CGMCC 1.10959</strain>
    </source>
</reference>
<organism evidence="2 3">
    <name type="scientific">Sedimentitalea nanhaiensis</name>
    <dbReference type="NCBI Taxonomy" id="999627"/>
    <lineage>
        <taxon>Bacteria</taxon>
        <taxon>Pseudomonadati</taxon>
        <taxon>Pseudomonadota</taxon>
        <taxon>Alphaproteobacteria</taxon>
        <taxon>Rhodobacterales</taxon>
        <taxon>Paracoccaceae</taxon>
        <taxon>Sedimentitalea</taxon>
    </lineage>
</organism>
<sequence length="47" mass="5405">MGAAKRLSAARSRPFVSDHQLQNFPFDEQEDQPVPRSLDRGDENMLF</sequence>
<evidence type="ECO:0000313" key="2">
    <source>
        <dbReference type="EMBL" id="SFT60820.1"/>
    </source>
</evidence>
<evidence type="ECO:0000313" key="3">
    <source>
        <dbReference type="Proteomes" id="UP000182466"/>
    </source>
</evidence>
<evidence type="ECO:0000256" key="1">
    <source>
        <dbReference type="SAM" id="MobiDB-lite"/>
    </source>
</evidence>